<proteinExistence type="predicted"/>
<gene>
    <name evidence="1" type="ORF">ACFW6T_19335</name>
</gene>
<keyword evidence="2" id="KW-1185">Reference proteome</keyword>
<accession>A0ABW6GNK8</accession>
<dbReference type="InterPro" id="IPR003325">
    <property type="entry name" value="TerD"/>
</dbReference>
<organism evidence="1 2">
    <name type="scientific">Kitasatospora phosalacinea</name>
    <dbReference type="NCBI Taxonomy" id="2065"/>
    <lineage>
        <taxon>Bacteria</taxon>
        <taxon>Bacillati</taxon>
        <taxon>Actinomycetota</taxon>
        <taxon>Actinomycetes</taxon>
        <taxon>Kitasatosporales</taxon>
        <taxon>Streptomycetaceae</taxon>
        <taxon>Kitasatospora</taxon>
    </lineage>
</organism>
<evidence type="ECO:0000313" key="1">
    <source>
        <dbReference type="EMBL" id="MFE1354138.1"/>
    </source>
</evidence>
<dbReference type="Proteomes" id="UP001599542">
    <property type="component" value="Unassembled WGS sequence"/>
</dbReference>
<evidence type="ECO:0000313" key="2">
    <source>
        <dbReference type="Proteomes" id="UP001599542"/>
    </source>
</evidence>
<evidence type="ECO:0008006" key="3">
    <source>
        <dbReference type="Google" id="ProtNLM"/>
    </source>
</evidence>
<sequence length="734" mass="79524">MSRDLVALVVRRTHRLPVPGRESGREPGGAGQGAVQARQFDAALMSVGFKLSGELLARLSALPGPQVAEVAEAGLAAVRELVGDHVRHNAYFVDFPRNVPDTAEFWFDLLVEALRAGRSAADLDDGSGIDLLALPGYGTYRHDHEDLLSAHDELVAGAGDRVTVLHPGDGLEREVEALYLALAGSTTPLGEEGLRDLAVLARHCADGPQPAAIPVRENRATVNAARLQAGSGLLADTVTDVLRTACALFDGDVTLAAPTRFGPLPRPARRVLLAALDEVVAAAPGKLADVLRHRERFKRLGERLHPHEYPRWPHAARVFAVARGEQRVRSLDGRVDELLAAGEPGTAADLLAAAAPGKLLRAFDRLLRAAATAPERAAVLAAAERALPAASGRLLLSLREHLENRGSRESRERTGGERRVFVNRDARSHVTDDLRPPLPAAGRERLAAALDAETARRLPADPPPLLVDPEILDVALPLSGNASAAGIGVLPRGSVQPVRGELLRFFVYWKQHERTTDFDLSALMLDESYGNPTWLSYTRLGSVAGEHSGDIVEAPDGASEFINLRLSKVSGRYIVPQVNVFAGEGFQEVEESFFGWMLREEEQRGLPFEPRTVRTKSELRGSGRVALPLVFERRDDGEWYARWLHVHLRGAPDANRVETNRVTVADLLRAGLRRQHLTVRHLVALMTANGARLLPRNGPAPDGPVTYLGLARPDGLPEGSRVITPENLHELIPA</sequence>
<dbReference type="EMBL" id="JBHYPX010000038">
    <property type="protein sequence ID" value="MFE1354138.1"/>
    <property type="molecule type" value="Genomic_DNA"/>
</dbReference>
<name>A0ABW6GNK8_9ACTN</name>
<dbReference type="RefSeq" id="WP_380328994.1">
    <property type="nucleotide sequence ID" value="NZ_JBHYPW010000053.1"/>
</dbReference>
<protein>
    <recommendedName>
        <fullName evidence="3">TerD domain-containing protein</fullName>
    </recommendedName>
</protein>
<reference evidence="1 2" key="1">
    <citation type="submission" date="2024-09" db="EMBL/GenBank/DDBJ databases">
        <title>The Natural Products Discovery Center: Release of the First 8490 Sequenced Strains for Exploring Actinobacteria Biosynthetic Diversity.</title>
        <authorList>
            <person name="Kalkreuter E."/>
            <person name="Kautsar S.A."/>
            <person name="Yang D."/>
            <person name="Bader C.D."/>
            <person name="Teijaro C.N."/>
            <person name="Fluegel L."/>
            <person name="Davis C.M."/>
            <person name="Simpson J.R."/>
            <person name="Lauterbach L."/>
            <person name="Steele A.D."/>
            <person name="Gui C."/>
            <person name="Meng S."/>
            <person name="Li G."/>
            <person name="Viehrig K."/>
            <person name="Ye F."/>
            <person name="Su P."/>
            <person name="Kiefer A.F."/>
            <person name="Nichols A."/>
            <person name="Cepeda A.J."/>
            <person name="Yan W."/>
            <person name="Fan B."/>
            <person name="Jiang Y."/>
            <person name="Adhikari A."/>
            <person name="Zheng C.-J."/>
            <person name="Schuster L."/>
            <person name="Cowan T.M."/>
            <person name="Smanski M.J."/>
            <person name="Chevrette M.G."/>
            <person name="De Carvalho L.P.S."/>
            <person name="Shen B."/>
        </authorList>
    </citation>
    <scope>NUCLEOTIDE SEQUENCE [LARGE SCALE GENOMIC DNA]</scope>
    <source>
        <strain evidence="1 2">NPDC058753</strain>
    </source>
</reference>
<dbReference type="CDD" id="cd06974">
    <property type="entry name" value="TerD_like"/>
    <property type="match status" value="1"/>
</dbReference>
<comment type="caution">
    <text evidence="1">The sequence shown here is derived from an EMBL/GenBank/DDBJ whole genome shotgun (WGS) entry which is preliminary data.</text>
</comment>